<accession>A0ABQ8Y7Z9</accession>
<protein>
    <submittedName>
        <fullName evidence="3">Clathrin interactor epsin 1</fullName>
    </submittedName>
</protein>
<feature type="region of interest" description="Disordered" evidence="1">
    <location>
        <begin position="112"/>
        <end position="164"/>
    </location>
</feature>
<dbReference type="InterPro" id="IPR013809">
    <property type="entry name" value="ENTH"/>
</dbReference>
<gene>
    <name evidence="3" type="ORF">M0813_24784</name>
</gene>
<evidence type="ECO:0000313" key="3">
    <source>
        <dbReference type="EMBL" id="KAJ6239864.1"/>
    </source>
</evidence>
<comment type="caution">
    <text evidence="3">The sequence shown here is derived from an EMBL/GenBank/DDBJ whole genome shotgun (WGS) entry which is preliminary data.</text>
</comment>
<dbReference type="PANTHER" id="PTHR12276:SF95">
    <property type="entry name" value="ENTH_VHS FAMILY PROTEIN"/>
    <property type="match status" value="1"/>
</dbReference>
<dbReference type="SUPFAM" id="SSF48464">
    <property type="entry name" value="ENTH/VHS domain"/>
    <property type="match status" value="1"/>
</dbReference>
<feature type="domain" description="ENTH" evidence="2">
    <location>
        <begin position="1"/>
        <end position="99"/>
    </location>
</feature>
<dbReference type="Gene3D" id="1.25.40.90">
    <property type="match status" value="1"/>
</dbReference>
<dbReference type="Proteomes" id="UP001150062">
    <property type="component" value="Unassembled WGS sequence"/>
</dbReference>
<evidence type="ECO:0000259" key="2">
    <source>
        <dbReference type="PROSITE" id="PS50942"/>
    </source>
</evidence>
<evidence type="ECO:0000313" key="4">
    <source>
        <dbReference type="Proteomes" id="UP001150062"/>
    </source>
</evidence>
<sequence>MFLDQIQETTIVLKVLWVGLRRKRKKYLSVYKTLLVVEYLLINGQDTLIPKFEDFKPQIKKLRSFKSARWRKDKGEIVRKKSQEVWKLITNHTLLLEKREAREEYSLNSLEIQTTHTNRSKQKSKKKAKNKNLKNKKKSKKKLLNKKKPKKCIEKKSLIKNNQINNNEEDDIENYFKKKPKRKKKFFKFF</sequence>
<organism evidence="3 4">
    <name type="scientific">Anaeramoeba flamelloides</name>
    <dbReference type="NCBI Taxonomy" id="1746091"/>
    <lineage>
        <taxon>Eukaryota</taxon>
        <taxon>Metamonada</taxon>
        <taxon>Anaeramoebidae</taxon>
        <taxon>Anaeramoeba</taxon>
    </lineage>
</organism>
<proteinExistence type="predicted"/>
<name>A0ABQ8Y7Z9_9EUKA</name>
<keyword evidence="4" id="KW-1185">Reference proteome</keyword>
<dbReference type="PANTHER" id="PTHR12276">
    <property type="entry name" value="EPSIN/ENT-RELATED"/>
    <property type="match status" value="1"/>
</dbReference>
<evidence type="ECO:0000256" key="1">
    <source>
        <dbReference type="SAM" id="MobiDB-lite"/>
    </source>
</evidence>
<dbReference type="PROSITE" id="PS50942">
    <property type="entry name" value="ENTH"/>
    <property type="match status" value="1"/>
</dbReference>
<dbReference type="EMBL" id="JAOAOG010000216">
    <property type="protein sequence ID" value="KAJ6239864.1"/>
    <property type="molecule type" value="Genomic_DNA"/>
</dbReference>
<feature type="compositionally biased region" description="Basic residues" evidence="1">
    <location>
        <begin position="118"/>
        <end position="150"/>
    </location>
</feature>
<dbReference type="InterPro" id="IPR008942">
    <property type="entry name" value="ENTH_VHS"/>
</dbReference>
<reference evidence="3" key="1">
    <citation type="submission" date="2022-08" db="EMBL/GenBank/DDBJ databases">
        <title>Novel sulfate-reducing endosymbionts in the free-living metamonad Anaeramoeba.</title>
        <authorList>
            <person name="Jerlstrom-Hultqvist J."/>
            <person name="Cepicka I."/>
            <person name="Gallot-Lavallee L."/>
            <person name="Salas-Leiva D."/>
            <person name="Curtis B.A."/>
            <person name="Zahonova K."/>
            <person name="Pipaliya S."/>
            <person name="Dacks J."/>
            <person name="Roger A.J."/>
        </authorList>
    </citation>
    <scope>NUCLEOTIDE SEQUENCE</scope>
    <source>
        <strain evidence="3">Schooner1</strain>
    </source>
</reference>
<dbReference type="Pfam" id="PF01417">
    <property type="entry name" value="ENTH"/>
    <property type="match status" value="1"/>
</dbReference>